<protein>
    <recommendedName>
        <fullName evidence="2">Peroxisomal membrane protein PEX16</fullName>
    </recommendedName>
</protein>
<comment type="caution">
    <text evidence="3">The sequence shown here is derived from an EMBL/GenBank/DDBJ whole genome shotgun (WGS) entry which is preliminary data.</text>
</comment>
<keyword evidence="2" id="KW-1133">Transmembrane helix</keyword>
<evidence type="ECO:0000313" key="4">
    <source>
        <dbReference type="Proteomes" id="UP000245591"/>
    </source>
</evidence>
<comment type="similarity">
    <text evidence="1 2">Belongs to the peroxin-16 family.</text>
</comment>
<proteinExistence type="inferred from homology"/>
<dbReference type="InterPro" id="IPR013919">
    <property type="entry name" value="Pex16"/>
</dbReference>
<accession>A0A2U1JBS1</accession>
<comment type="caution">
    <text evidence="2">Lacks conserved residue(s) required for the propagation of feature annotation.</text>
</comment>
<keyword evidence="4" id="KW-1185">Reference proteome</keyword>
<dbReference type="EMBL" id="MBFU01000073">
    <property type="protein sequence ID" value="PWA02550.1"/>
    <property type="molecule type" value="Genomic_DNA"/>
</dbReference>
<evidence type="ECO:0000256" key="2">
    <source>
        <dbReference type="RuleBase" id="RU365003"/>
    </source>
</evidence>
<keyword evidence="2" id="KW-0962">Peroxisome biogenesis</keyword>
<gene>
    <name evidence="3" type="ORF">BB558_001315</name>
</gene>
<dbReference type="Proteomes" id="UP000245591">
    <property type="component" value="Unassembled WGS sequence"/>
</dbReference>
<evidence type="ECO:0000313" key="3">
    <source>
        <dbReference type="EMBL" id="PWA02550.1"/>
    </source>
</evidence>
<dbReference type="GO" id="GO:0005778">
    <property type="term" value="C:peroxisomal membrane"/>
    <property type="evidence" value="ECO:0007669"/>
    <property type="project" value="UniProtKB-SubCell"/>
</dbReference>
<sequence length="373" mass="42787">MNFSYEGFVIKNASAINSIENGLRTLTYILPGRFEEADIASETIYSLLNFLGLYHDYILSKAAKKNLLYDTEGNRVSLAPNERAKYYSYFSKHSGMYHTLALILTSTQFTDKLIEMVVDKSLGSKKRWKVITAIEIVKATCRLSLFLITGRRMVAGCVVPDRHVEPSNLGSAPANVTEAKVPGYWKGKRSNLEFQDLEEIFKLSNGKSGVLKFVESKIKKPLEISRGPALLRPFGYLGTIGELLFIFRPVIYILLLQKLGKKSWKPWIVSLIIEISSRKLISADFESKETQIKTNSTGMFSWNRTLEAEEQSRRLTLFVYYLLRSPMLDKYIEERMNGFVKWSSTKPIFNMFGSLVQDYIPLWKEYYFYTSSS</sequence>
<dbReference type="GO" id="GO:0007031">
    <property type="term" value="P:peroxisome organization"/>
    <property type="evidence" value="ECO:0007669"/>
    <property type="project" value="UniProtKB-KW"/>
</dbReference>
<dbReference type="Pfam" id="PF08610">
    <property type="entry name" value="Pex16"/>
    <property type="match status" value="1"/>
</dbReference>
<organism evidence="3 4">
    <name type="scientific">Smittium angustum</name>
    <dbReference type="NCBI Taxonomy" id="133377"/>
    <lineage>
        <taxon>Eukaryota</taxon>
        <taxon>Fungi</taxon>
        <taxon>Fungi incertae sedis</taxon>
        <taxon>Zoopagomycota</taxon>
        <taxon>Kickxellomycotina</taxon>
        <taxon>Harpellomycetes</taxon>
        <taxon>Harpellales</taxon>
        <taxon>Legeriomycetaceae</taxon>
        <taxon>Smittium</taxon>
    </lineage>
</organism>
<reference evidence="3 4" key="1">
    <citation type="journal article" date="2018" name="MBio">
        <title>Comparative Genomics Reveals the Core Gene Toolbox for the Fungus-Insect Symbiosis.</title>
        <authorList>
            <person name="Wang Y."/>
            <person name="Stata M."/>
            <person name="Wang W."/>
            <person name="Stajich J.E."/>
            <person name="White M.M."/>
            <person name="Moncalvo J.M."/>
        </authorList>
    </citation>
    <scope>NUCLEOTIDE SEQUENCE [LARGE SCALE GENOMIC DNA]</scope>
    <source>
        <strain evidence="3 4">AUS-126-30</strain>
    </source>
</reference>
<keyword evidence="2" id="KW-0472">Membrane</keyword>
<keyword evidence="2" id="KW-0812">Transmembrane</keyword>
<keyword evidence="2" id="KW-0576">Peroxisome</keyword>
<dbReference type="PANTHER" id="PTHR13299">
    <property type="entry name" value="PEROXISOMAL MEMBRANE PROTEIN PEX16"/>
    <property type="match status" value="1"/>
</dbReference>
<dbReference type="AlphaFoldDB" id="A0A2U1JBS1"/>
<feature type="transmembrane region" description="Helical" evidence="2">
    <location>
        <begin position="234"/>
        <end position="255"/>
    </location>
</feature>
<dbReference type="PANTHER" id="PTHR13299:SF0">
    <property type="entry name" value="PEROXISOMAL MEMBRANE PROTEIN PEX16"/>
    <property type="match status" value="1"/>
</dbReference>
<name>A0A2U1JBS1_SMIAN</name>
<comment type="subcellular location">
    <subcellularLocation>
        <location evidence="2">Peroxisome membrane</location>
    </subcellularLocation>
</comment>
<evidence type="ECO:0000256" key="1">
    <source>
        <dbReference type="ARBA" id="ARBA00009505"/>
    </source>
</evidence>